<organism evidence="1 2">
    <name type="scientific">Edwardsiella tarda ATCC 23685</name>
    <dbReference type="NCBI Taxonomy" id="500638"/>
    <lineage>
        <taxon>Bacteria</taxon>
        <taxon>Pseudomonadati</taxon>
        <taxon>Pseudomonadota</taxon>
        <taxon>Gammaproteobacteria</taxon>
        <taxon>Enterobacterales</taxon>
        <taxon>Hafniaceae</taxon>
        <taxon>Edwardsiella</taxon>
    </lineage>
</organism>
<evidence type="ECO:0000313" key="2">
    <source>
        <dbReference type="Proteomes" id="UP000003692"/>
    </source>
</evidence>
<sequence>MIGFIFSDLFYFENSIALRQQGMMWAHLLAEGCRLPMNDADGRGEYAPPPEETRVT</sequence>
<dbReference type="HOGENOM" id="CLU_3006942_0_0_6"/>
<dbReference type="EMBL" id="ADGK01000010">
    <property type="protein sequence ID" value="EFE24769.1"/>
    <property type="molecule type" value="Genomic_DNA"/>
</dbReference>
<dbReference type="AlphaFoldDB" id="D4F0G7"/>
<reference evidence="1 2" key="1">
    <citation type="submission" date="2010-02" db="EMBL/GenBank/DDBJ databases">
        <authorList>
            <person name="Weinstock G."/>
            <person name="Sodergren E."/>
            <person name="Clifton S."/>
            <person name="Fulton L."/>
            <person name="Fulton B."/>
            <person name="Courtney L."/>
            <person name="Fronick C."/>
            <person name="Harrison M."/>
            <person name="Strong C."/>
            <person name="Farmer C."/>
            <person name="Delahaunty K."/>
            <person name="Markovic C."/>
            <person name="Hall O."/>
            <person name="Minx P."/>
            <person name="Tomlinson C."/>
            <person name="Mitreva M."/>
            <person name="Nelson J."/>
            <person name="Hou S."/>
            <person name="Wollam A."/>
            <person name="Pepin K.H."/>
            <person name="Johnson M."/>
            <person name="Bhonagiri V."/>
            <person name="Zhang X."/>
            <person name="Suruliraj S."/>
            <person name="Warren W."/>
            <person name="Chinwalla A."/>
            <person name="Mardis E.R."/>
            <person name="Wilson R.K."/>
        </authorList>
    </citation>
    <scope>NUCLEOTIDE SEQUENCE [LARGE SCALE GENOMIC DNA]</scope>
    <source>
        <strain evidence="1 2">ATCC 23685</strain>
    </source>
</reference>
<evidence type="ECO:0000313" key="1">
    <source>
        <dbReference type="EMBL" id="EFE24769.1"/>
    </source>
</evidence>
<name>D4F0G7_EDWTA</name>
<accession>D4F0G7</accession>
<gene>
    <name evidence="1" type="ORF">EDWATA_00191</name>
</gene>
<protein>
    <submittedName>
        <fullName evidence="1">Uncharacterized protein</fullName>
    </submittedName>
</protein>
<dbReference type="Proteomes" id="UP000003692">
    <property type="component" value="Unassembled WGS sequence"/>
</dbReference>
<comment type="caution">
    <text evidence="1">The sequence shown here is derived from an EMBL/GenBank/DDBJ whole genome shotgun (WGS) entry which is preliminary data.</text>
</comment>
<proteinExistence type="predicted"/>